<name>A0A5U9KYW5_SALNE</name>
<protein>
    <submittedName>
        <fullName evidence="2">Uncharacterized protein</fullName>
    </submittedName>
</protein>
<dbReference type="AlphaFoldDB" id="A0A5U9KYW5"/>
<evidence type="ECO:0000256" key="1">
    <source>
        <dbReference type="SAM" id="MobiDB-lite"/>
    </source>
</evidence>
<sequence length="181" mass="20408">MSGQHKSRKNKRRRHTSQPNTLHLIDFERIQPPRYSGFAMPVGETSAADLADRGYFADKPGVKYHFRPALPGEKTLGATHVLLHYCTKHNLFFRAYIRFYRGSDVMARAGQSDLWRLWMLLGGADLQWVEYVAATLNSQGIPVTSFYHLPAESYSDAQTRGGLGVIVNGEYVPPKGSTAWH</sequence>
<feature type="compositionally biased region" description="Basic residues" evidence="1">
    <location>
        <begin position="1"/>
        <end position="16"/>
    </location>
</feature>
<gene>
    <name evidence="2" type="ORF">DRY71_27470</name>
</gene>
<reference evidence="2" key="1">
    <citation type="submission" date="2018-07" db="EMBL/GenBank/DDBJ databases">
        <authorList>
            <person name="Ashton P.M."/>
            <person name="Dallman T."/>
            <person name="Nair S."/>
            <person name="De Pinna E."/>
            <person name="Peters T."/>
            <person name="Grant K."/>
        </authorList>
    </citation>
    <scope>NUCLEOTIDE SEQUENCE [LARGE SCALE GENOMIC DNA]</scope>
    <source>
        <strain evidence="2">436933</strain>
    </source>
</reference>
<evidence type="ECO:0000313" key="2">
    <source>
        <dbReference type="EMBL" id="EBS2696391.1"/>
    </source>
</evidence>
<dbReference type="EMBL" id="AAGUYM010000073">
    <property type="protein sequence ID" value="EBS2696391.1"/>
    <property type="molecule type" value="Genomic_DNA"/>
</dbReference>
<comment type="caution">
    <text evidence="2">The sequence shown here is derived from an EMBL/GenBank/DDBJ whole genome shotgun (WGS) entry which is preliminary data.</text>
</comment>
<dbReference type="Proteomes" id="UP000839726">
    <property type="component" value="Unassembled WGS sequence"/>
</dbReference>
<proteinExistence type="predicted"/>
<feature type="region of interest" description="Disordered" evidence="1">
    <location>
        <begin position="1"/>
        <end position="20"/>
    </location>
</feature>
<accession>A0A5U9KYW5</accession>
<organism evidence="2">
    <name type="scientific">Salmonella newport</name>
    <dbReference type="NCBI Taxonomy" id="108619"/>
    <lineage>
        <taxon>Bacteria</taxon>
        <taxon>Pseudomonadati</taxon>
        <taxon>Pseudomonadota</taxon>
        <taxon>Gammaproteobacteria</taxon>
        <taxon>Enterobacterales</taxon>
        <taxon>Enterobacteriaceae</taxon>
        <taxon>Salmonella</taxon>
    </lineage>
</organism>